<dbReference type="Proteomes" id="UP000761534">
    <property type="component" value="Unassembled WGS sequence"/>
</dbReference>
<dbReference type="EMBL" id="SWFS01000006">
    <property type="protein sequence ID" value="KAA8917838.1"/>
    <property type="molecule type" value="Genomic_DNA"/>
</dbReference>
<organism evidence="1 2">
    <name type="scientific">Trichomonascus ciferrii</name>
    <dbReference type="NCBI Taxonomy" id="44093"/>
    <lineage>
        <taxon>Eukaryota</taxon>
        <taxon>Fungi</taxon>
        <taxon>Dikarya</taxon>
        <taxon>Ascomycota</taxon>
        <taxon>Saccharomycotina</taxon>
        <taxon>Dipodascomycetes</taxon>
        <taxon>Dipodascales</taxon>
        <taxon>Trichomonascaceae</taxon>
        <taxon>Trichomonascus</taxon>
        <taxon>Trichomonascus ciferrii complex</taxon>
    </lineage>
</organism>
<dbReference type="AlphaFoldDB" id="A0A642VEM4"/>
<sequence length="184" mass="20194">MLKSASFRFNTSFSFFNELTTLSSIIPLKLGRDCPLDRLLLEETGLAFSSASEIMAELDLIEGFLDNDEDDDVDCDRLRLRSVLRLEISRCSLLTIASCSFSIASYTSAVFIVGGRAPLTIFSPLPLDAVLDVELDRLPLDSAVVVMVSILLGKTQVGLTAEFWRECRPPPSPPSIVLSTCGER</sequence>
<name>A0A642VEM4_9ASCO</name>
<accession>A0A642VEM4</accession>
<reference evidence="1" key="1">
    <citation type="journal article" date="2019" name="G3 (Bethesda)">
        <title>Genome Assemblies of Two Rare Opportunistic Yeast Pathogens: Diutina rugosa (syn. Candida rugosa) and Trichomonascus ciferrii (syn. Candida ciferrii).</title>
        <authorList>
            <person name="Mixao V."/>
            <person name="Saus E."/>
            <person name="Hansen A.P."/>
            <person name="Lass-Florl C."/>
            <person name="Gabaldon T."/>
        </authorList>
    </citation>
    <scope>NUCLEOTIDE SEQUENCE</scope>
    <source>
        <strain evidence="1">CBS 4856</strain>
    </source>
</reference>
<gene>
    <name evidence="1" type="ORF">TRICI_000007</name>
</gene>
<proteinExistence type="predicted"/>
<dbReference type="VEuPathDB" id="FungiDB:TRICI_000007"/>
<evidence type="ECO:0000313" key="2">
    <source>
        <dbReference type="Proteomes" id="UP000761534"/>
    </source>
</evidence>
<keyword evidence="2" id="KW-1185">Reference proteome</keyword>
<comment type="caution">
    <text evidence="1">The sequence shown here is derived from an EMBL/GenBank/DDBJ whole genome shotgun (WGS) entry which is preliminary data.</text>
</comment>
<protein>
    <submittedName>
        <fullName evidence="1">Uncharacterized protein</fullName>
    </submittedName>
</protein>
<evidence type="ECO:0000313" key="1">
    <source>
        <dbReference type="EMBL" id="KAA8917838.1"/>
    </source>
</evidence>